<protein>
    <submittedName>
        <fullName evidence="2">Uncharacterized protein</fullName>
    </submittedName>
</protein>
<keyword evidence="1" id="KW-0812">Transmembrane</keyword>
<evidence type="ECO:0000256" key="1">
    <source>
        <dbReference type="SAM" id="Phobius"/>
    </source>
</evidence>
<evidence type="ECO:0000313" key="2">
    <source>
        <dbReference type="EMBL" id="DAF96291.1"/>
    </source>
</evidence>
<accession>A0A8S5UPD1</accession>
<keyword evidence="1" id="KW-1133">Transmembrane helix</keyword>
<reference evidence="2" key="1">
    <citation type="journal article" date="2021" name="Proc. Natl. Acad. Sci. U.S.A.">
        <title>A Catalog of Tens of Thousands of Viruses from Human Metagenomes Reveals Hidden Associations with Chronic Diseases.</title>
        <authorList>
            <person name="Tisza M.J."/>
            <person name="Buck C.B."/>
        </authorList>
    </citation>
    <scope>NUCLEOTIDE SEQUENCE</scope>
    <source>
        <strain evidence="2">CtG4L18</strain>
    </source>
</reference>
<keyword evidence="1" id="KW-0472">Membrane</keyword>
<feature type="transmembrane region" description="Helical" evidence="1">
    <location>
        <begin position="21"/>
        <end position="44"/>
    </location>
</feature>
<proteinExistence type="predicted"/>
<organism evidence="2">
    <name type="scientific">Podoviridae sp. ctG4L18</name>
    <dbReference type="NCBI Taxonomy" id="2825234"/>
    <lineage>
        <taxon>Viruses</taxon>
        <taxon>Duplodnaviria</taxon>
        <taxon>Heunggongvirae</taxon>
        <taxon>Uroviricota</taxon>
        <taxon>Caudoviricetes</taxon>
    </lineage>
</organism>
<sequence>MQGSGKCISSLPESPRYNDTHKTYCLIYCPNLLCGFTSLPLIVIRRYLMRMLIHSKIPSLHSPSGSLVPENLCT</sequence>
<dbReference type="EMBL" id="BK016114">
    <property type="protein sequence ID" value="DAF96291.1"/>
    <property type="molecule type" value="Genomic_DNA"/>
</dbReference>
<name>A0A8S5UPD1_9CAUD</name>